<dbReference type="InterPro" id="IPR035897">
    <property type="entry name" value="Toll_tir_struct_dom_sf"/>
</dbReference>
<dbReference type="InterPro" id="IPR000157">
    <property type="entry name" value="TIR_dom"/>
</dbReference>
<keyword evidence="4" id="KW-1185">Reference proteome</keyword>
<gene>
    <name evidence="3" type="ORF">GCM10007390_49900</name>
</gene>
<dbReference type="RefSeq" id="WP_189568838.1">
    <property type="nucleotide sequence ID" value="NZ_BMXF01000008.1"/>
</dbReference>
<dbReference type="AlphaFoldDB" id="A0A8J3D832"/>
<accession>A0A8J3D832</accession>
<dbReference type="PROSITE" id="PS50104">
    <property type="entry name" value="TIR"/>
    <property type="match status" value="1"/>
</dbReference>
<proteinExistence type="predicted"/>
<dbReference type="Gene3D" id="3.40.50.10140">
    <property type="entry name" value="Toll/interleukin-1 receptor homology (TIR) domain"/>
    <property type="match status" value="1"/>
</dbReference>
<dbReference type="GO" id="GO:0007165">
    <property type="term" value="P:signal transduction"/>
    <property type="evidence" value="ECO:0007669"/>
    <property type="project" value="InterPro"/>
</dbReference>
<comment type="caution">
    <text evidence="3">The sequence shown here is derived from an EMBL/GenBank/DDBJ whole genome shotgun (WGS) entry which is preliminary data.</text>
</comment>
<dbReference type="Proteomes" id="UP000598271">
    <property type="component" value="Unassembled WGS sequence"/>
</dbReference>
<organism evidence="3 4">
    <name type="scientific">Persicitalea jodogahamensis</name>
    <dbReference type="NCBI Taxonomy" id="402147"/>
    <lineage>
        <taxon>Bacteria</taxon>
        <taxon>Pseudomonadati</taxon>
        <taxon>Bacteroidota</taxon>
        <taxon>Cytophagia</taxon>
        <taxon>Cytophagales</taxon>
        <taxon>Spirosomataceae</taxon>
        <taxon>Persicitalea</taxon>
    </lineage>
</organism>
<dbReference type="SUPFAM" id="SSF52200">
    <property type="entry name" value="Toll/Interleukin receptor TIR domain"/>
    <property type="match status" value="1"/>
</dbReference>
<sequence length="402" mass="46639">MNNYKSPLNLYVLWHPAFQAGKVFADNIYKNFCRNSEQPLSRQIGIPTFFRSASAESSATPIPVKLEDADRNAFVLLIDEHMFNDQAWEEYVGKLIDNISASDCDRIYPISLDRHAFHFCEDKLSEYQFISLEKIVGDDKMEKNSRQQKELTSRLLHDLSRQMMNQESVAESDKSDSNANPEPPVKLFISHAKKDGLKVASQFRNYILSETKLKTFFDANDIADGYNFEDEISRVIDGRTALLVFHTDEYSDREWCRIEVIHAKRIKSPIVVVYDISKGEKRSFPYMGNVPTIKWDDNFADIIELTLYQVLNNRFNEEYLKKHIRLYGLDTRHECIELTSPPELFNYLLILKKSANLIAQGSKKDIMVIYPDPPLGIEELRVLNEVDDNIHFTTPTYTFQFS</sequence>
<feature type="domain" description="TIR" evidence="2">
    <location>
        <begin position="183"/>
        <end position="311"/>
    </location>
</feature>
<dbReference type="Pfam" id="PF13676">
    <property type="entry name" value="TIR_2"/>
    <property type="match status" value="1"/>
</dbReference>
<name>A0A8J3D832_9BACT</name>
<evidence type="ECO:0000256" key="1">
    <source>
        <dbReference type="SAM" id="MobiDB-lite"/>
    </source>
</evidence>
<evidence type="ECO:0000313" key="4">
    <source>
        <dbReference type="Proteomes" id="UP000598271"/>
    </source>
</evidence>
<dbReference type="EMBL" id="BMXF01000008">
    <property type="protein sequence ID" value="GHB87810.1"/>
    <property type="molecule type" value="Genomic_DNA"/>
</dbReference>
<feature type="region of interest" description="Disordered" evidence="1">
    <location>
        <begin position="166"/>
        <end position="185"/>
    </location>
</feature>
<evidence type="ECO:0000313" key="3">
    <source>
        <dbReference type="EMBL" id="GHB87810.1"/>
    </source>
</evidence>
<protein>
    <recommendedName>
        <fullName evidence="2">TIR domain-containing protein</fullName>
    </recommendedName>
</protein>
<evidence type="ECO:0000259" key="2">
    <source>
        <dbReference type="PROSITE" id="PS50104"/>
    </source>
</evidence>
<reference evidence="3 4" key="1">
    <citation type="journal article" date="2014" name="Int. J. Syst. Evol. Microbiol.">
        <title>Complete genome sequence of Corynebacterium casei LMG S-19264T (=DSM 44701T), isolated from a smear-ripened cheese.</title>
        <authorList>
            <consortium name="US DOE Joint Genome Institute (JGI-PGF)"/>
            <person name="Walter F."/>
            <person name="Albersmeier A."/>
            <person name="Kalinowski J."/>
            <person name="Ruckert C."/>
        </authorList>
    </citation>
    <scope>NUCLEOTIDE SEQUENCE [LARGE SCALE GENOMIC DNA]</scope>
    <source>
        <strain evidence="3 4">KCTC 12866</strain>
    </source>
</reference>